<feature type="chain" id="PRO_5016322674" evidence="1">
    <location>
        <begin position="29"/>
        <end position="166"/>
    </location>
</feature>
<evidence type="ECO:0000313" key="3">
    <source>
        <dbReference type="Proteomes" id="UP000249610"/>
    </source>
</evidence>
<evidence type="ECO:0000313" key="2">
    <source>
        <dbReference type="EMBL" id="RAI95268.1"/>
    </source>
</evidence>
<gene>
    <name evidence="2" type="ORF">LV83_00519</name>
</gene>
<keyword evidence="1" id="KW-0732">Signal</keyword>
<comment type="caution">
    <text evidence="2">The sequence shown here is derived from an EMBL/GenBank/DDBJ whole genome shotgun (WGS) entry which is preliminary data.</text>
</comment>
<name>A0A327PSX1_9BACT</name>
<proteinExistence type="predicted"/>
<keyword evidence="3" id="KW-1185">Reference proteome</keyword>
<dbReference type="AlphaFoldDB" id="A0A327PSX1"/>
<protein>
    <submittedName>
        <fullName evidence="2">Uncharacterized protein</fullName>
    </submittedName>
</protein>
<dbReference type="Proteomes" id="UP000249610">
    <property type="component" value="Unassembled WGS sequence"/>
</dbReference>
<evidence type="ECO:0000256" key="1">
    <source>
        <dbReference type="SAM" id="SignalP"/>
    </source>
</evidence>
<accession>A0A327PSX1</accession>
<sequence length="166" mass="18652">MISCLNRYKRGLPIVFALVLLFSYYSNAQDISGTYRWDLDSGRRNFVISLSPKNAILGTIPTSFQGEHCGIFNYGSRMDCSYEEYSISVNRISENLFTGTILSAYSLAVSEIRITYFPESEKIRWEVTKEGGGKKPSSTKLLSSRCDDAVIAKLKEDLKSLPLSFS</sequence>
<dbReference type="EMBL" id="QLLK01000001">
    <property type="protein sequence ID" value="RAI95268.1"/>
    <property type="molecule type" value="Genomic_DNA"/>
</dbReference>
<reference evidence="2 3" key="1">
    <citation type="submission" date="2018-06" db="EMBL/GenBank/DDBJ databases">
        <title>Genomic Encyclopedia of Archaeal and Bacterial Type Strains, Phase II (KMG-II): from individual species to whole genera.</title>
        <authorList>
            <person name="Goeker M."/>
        </authorList>
    </citation>
    <scope>NUCLEOTIDE SEQUENCE [LARGE SCALE GENOMIC DNA]</scope>
    <source>
        <strain evidence="2 3">DSM 23446</strain>
    </source>
</reference>
<organism evidence="2 3">
    <name type="scientific">Algoriphagus yeomjeoni</name>
    <dbReference type="NCBI Taxonomy" id="291403"/>
    <lineage>
        <taxon>Bacteria</taxon>
        <taxon>Pseudomonadati</taxon>
        <taxon>Bacteroidota</taxon>
        <taxon>Cytophagia</taxon>
        <taxon>Cytophagales</taxon>
        <taxon>Cyclobacteriaceae</taxon>
        <taxon>Algoriphagus</taxon>
    </lineage>
</organism>
<feature type="signal peptide" evidence="1">
    <location>
        <begin position="1"/>
        <end position="28"/>
    </location>
</feature>